<dbReference type="AlphaFoldDB" id="A0AA86VQU5"/>
<evidence type="ECO:0000313" key="3">
    <source>
        <dbReference type="Proteomes" id="UP001189624"/>
    </source>
</evidence>
<feature type="region of interest" description="Disordered" evidence="1">
    <location>
        <begin position="1"/>
        <end position="22"/>
    </location>
</feature>
<reference evidence="2" key="1">
    <citation type="submission" date="2023-10" db="EMBL/GenBank/DDBJ databases">
        <authorList>
            <person name="Domelevo Entfellner J.-B."/>
        </authorList>
    </citation>
    <scope>NUCLEOTIDE SEQUENCE</scope>
</reference>
<name>A0AA86VQU5_9FABA</name>
<dbReference type="EMBL" id="OY731406">
    <property type="protein sequence ID" value="CAJ1974796.1"/>
    <property type="molecule type" value="Genomic_DNA"/>
</dbReference>
<keyword evidence="3" id="KW-1185">Reference proteome</keyword>
<sequence length="123" mass="14054">MRQEGARSKGRAKASQRKTKQSEQILGAYKYTRIGLGIIPITPSYFAIMENESASLLTQIALTYSPSVCYESRIRRFLLRTKRTLSSFSADSLAWNLVRRKFLAAVLLWCENVMIRMFLAVVL</sequence>
<feature type="compositionally biased region" description="Basic residues" evidence="1">
    <location>
        <begin position="8"/>
        <end position="19"/>
    </location>
</feature>
<gene>
    <name evidence="2" type="ORF">AYBTSS11_LOCUS26880</name>
</gene>
<dbReference type="Gramene" id="rna-AYBTSS11_LOCUS26880">
    <property type="protein sequence ID" value="CAJ1974796.1"/>
    <property type="gene ID" value="gene-AYBTSS11_LOCUS26880"/>
</dbReference>
<evidence type="ECO:0000256" key="1">
    <source>
        <dbReference type="SAM" id="MobiDB-lite"/>
    </source>
</evidence>
<protein>
    <submittedName>
        <fullName evidence="2">Uncharacterized protein</fullName>
    </submittedName>
</protein>
<accession>A0AA86VQU5</accession>
<evidence type="ECO:0000313" key="2">
    <source>
        <dbReference type="EMBL" id="CAJ1974796.1"/>
    </source>
</evidence>
<organism evidence="2 3">
    <name type="scientific">Sphenostylis stenocarpa</name>
    <dbReference type="NCBI Taxonomy" id="92480"/>
    <lineage>
        <taxon>Eukaryota</taxon>
        <taxon>Viridiplantae</taxon>
        <taxon>Streptophyta</taxon>
        <taxon>Embryophyta</taxon>
        <taxon>Tracheophyta</taxon>
        <taxon>Spermatophyta</taxon>
        <taxon>Magnoliopsida</taxon>
        <taxon>eudicotyledons</taxon>
        <taxon>Gunneridae</taxon>
        <taxon>Pentapetalae</taxon>
        <taxon>rosids</taxon>
        <taxon>fabids</taxon>
        <taxon>Fabales</taxon>
        <taxon>Fabaceae</taxon>
        <taxon>Papilionoideae</taxon>
        <taxon>50 kb inversion clade</taxon>
        <taxon>NPAAA clade</taxon>
        <taxon>indigoferoid/millettioid clade</taxon>
        <taxon>Phaseoleae</taxon>
        <taxon>Sphenostylis</taxon>
    </lineage>
</organism>
<dbReference type="Proteomes" id="UP001189624">
    <property type="component" value="Chromosome 9"/>
</dbReference>
<proteinExistence type="predicted"/>